<dbReference type="EMBL" id="AWUE01023851">
    <property type="protein sequence ID" value="OMO52469.1"/>
    <property type="molecule type" value="Genomic_DNA"/>
</dbReference>
<feature type="domain" description="Enoyl-CoA hydratase/isomerase" evidence="3">
    <location>
        <begin position="81"/>
        <end position="182"/>
    </location>
</feature>
<evidence type="ECO:0000313" key="4">
    <source>
        <dbReference type="EMBL" id="OMO52469.1"/>
    </source>
</evidence>
<reference evidence="5" key="1">
    <citation type="submission" date="2013-09" db="EMBL/GenBank/DDBJ databases">
        <title>Corchorus olitorius genome sequencing.</title>
        <authorList>
            <person name="Alam M."/>
            <person name="Haque M.S."/>
            <person name="Islam M.S."/>
            <person name="Emdad E.M."/>
            <person name="Islam M.M."/>
            <person name="Ahmed B."/>
            <person name="Halim A."/>
            <person name="Hossen Q.M.M."/>
            <person name="Hossain M.Z."/>
            <person name="Ahmed R."/>
            <person name="Khan M.M."/>
            <person name="Islam R."/>
            <person name="Rashid M.M."/>
            <person name="Khan S.A."/>
            <person name="Rahman M.S."/>
            <person name="Alam M."/>
            <person name="Yahiya A.S."/>
            <person name="Khan M.S."/>
            <person name="Azam M.S."/>
            <person name="Haque T."/>
            <person name="Lashkar M.Z.H."/>
            <person name="Akhand A.I."/>
            <person name="Morshed G."/>
            <person name="Roy S."/>
            <person name="Uddin K.S."/>
            <person name="Rabeya T."/>
            <person name="Hossain A.S."/>
            <person name="Chowdhury A."/>
            <person name="Snigdha A.R."/>
            <person name="Mortoza M.S."/>
            <person name="Matin S.A."/>
            <person name="Hoque S.M.E."/>
            <person name="Islam M.K."/>
            <person name="Roy D.K."/>
            <person name="Haider R."/>
            <person name="Moosa M.M."/>
            <person name="Elias S.M."/>
            <person name="Hasan A.M."/>
            <person name="Jahan S."/>
            <person name="Shafiuddin M."/>
            <person name="Mahmood N."/>
            <person name="Shommy N.S."/>
        </authorList>
    </citation>
    <scope>NUCLEOTIDE SEQUENCE [LARGE SCALE GENOMIC DNA]</scope>
    <source>
        <strain evidence="5">cv. O-4</strain>
    </source>
</reference>
<dbReference type="Gene3D" id="3.90.226.10">
    <property type="entry name" value="2-enoyl-CoA Hydratase, Chain A, domain 1"/>
    <property type="match status" value="1"/>
</dbReference>
<comment type="similarity">
    <text evidence="2">Belongs to the enoyl-CoA hydratase/isomerase family.</text>
</comment>
<dbReference type="Proteomes" id="UP000187203">
    <property type="component" value="Unassembled WGS sequence"/>
</dbReference>
<keyword evidence="1 2" id="KW-0378">Hydrolase</keyword>
<dbReference type="GO" id="GO:0006574">
    <property type="term" value="P:L-valine catabolic process"/>
    <property type="evidence" value="ECO:0007669"/>
    <property type="project" value="UniProtKB-UniRule"/>
</dbReference>
<name>A0A1R3G320_9ROSI</name>
<dbReference type="OrthoDB" id="1737613at2759"/>
<organism evidence="4 5">
    <name type="scientific">Corchorus olitorius</name>
    <dbReference type="NCBI Taxonomy" id="93759"/>
    <lineage>
        <taxon>Eukaryota</taxon>
        <taxon>Viridiplantae</taxon>
        <taxon>Streptophyta</taxon>
        <taxon>Embryophyta</taxon>
        <taxon>Tracheophyta</taxon>
        <taxon>Spermatophyta</taxon>
        <taxon>Magnoliopsida</taxon>
        <taxon>eudicotyledons</taxon>
        <taxon>Gunneridae</taxon>
        <taxon>Pentapetalae</taxon>
        <taxon>rosids</taxon>
        <taxon>malvids</taxon>
        <taxon>Malvales</taxon>
        <taxon>Malvaceae</taxon>
        <taxon>Grewioideae</taxon>
        <taxon>Apeibeae</taxon>
        <taxon>Corchorus</taxon>
    </lineage>
</organism>
<evidence type="ECO:0000256" key="1">
    <source>
        <dbReference type="ARBA" id="ARBA00022801"/>
    </source>
</evidence>
<evidence type="ECO:0000313" key="5">
    <source>
        <dbReference type="Proteomes" id="UP000187203"/>
    </source>
</evidence>
<dbReference type="GO" id="GO:0003860">
    <property type="term" value="F:3-hydroxyisobutyryl-CoA hydrolase activity"/>
    <property type="evidence" value="ECO:0007669"/>
    <property type="project" value="UniProtKB-UniRule"/>
</dbReference>
<dbReference type="Pfam" id="PF16113">
    <property type="entry name" value="ECH_2"/>
    <property type="match status" value="1"/>
</dbReference>
<dbReference type="SUPFAM" id="SSF52096">
    <property type="entry name" value="ClpP/crotonase"/>
    <property type="match status" value="1"/>
</dbReference>
<evidence type="ECO:0000256" key="2">
    <source>
        <dbReference type="RuleBase" id="RU369070"/>
    </source>
</evidence>
<proteinExistence type="inferred from homology"/>
<dbReference type="CDD" id="cd06558">
    <property type="entry name" value="crotonase-like"/>
    <property type="match status" value="1"/>
</dbReference>
<comment type="caution">
    <text evidence="4">The sequence shown here is derived from an EMBL/GenBank/DDBJ whole genome shotgun (WGS) entry which is preliminary data.</text>
</comment>
<keyword evidence="5" id="KW-1185">Reference proteome</keyword>
<dbReference type="PANTHER" id="PTHR43176">
    <property type="entry name" value="3-HYDROXYISOBUTYRYL-COA HYDROLASE-RELATED"/>
    <property type="match status" value="1"/>
</dbReference>
<dbReference type="InterPro" id="IPR029045">
    <property type="entry name" value="ClpP/crotonase-like_dom_sf"/>
</dbReference>
<dbReference type="PANTHER" id="PTHR43176:SF10">
    <property type="entry name" value="3-HYDROXYISOBUTYRYL-COA HYDROLASE"/>
    <property type="match status" value="1"/>
</dbReference>
<dbReference type="InterPro" id="IPR032259">
    <property type="entry name" value="HIBYL-CoA-H"/>
</dbReference>
<protein>
    <recommendedName>
        <fullName evidence="2">3-hydroxyisobutyryl-CoA hydrolase</fullName>
        <shortName evidence="2">HIB-CoA hydrolase</shortName>
        <shortName evidence="2">HIBYL-CoA-H</shortName>
        <ecNumber evidence="2">3.1.2.4</ecNumber>
    </recommendedName>
    <alternativeName>
        <fullName evidence="2">3-hydroxyisobutyryl-coenzyme A hydrolase</fullName>
    </alternativeName>
</protein>
<evidence type="ECO:0000259" key="3">
    <source>
        <dbReference type="Pfam" id="PF16113"/>
    </source>
</evidence>
<comment type="catalytic activity">
    <reaction evidence="2">
        <text>3-hydroxy-2-methylpropanoyl-CoA + H2O = 3-hydroxy-2-methylpropanoate + CoA + H(+)</text>
        <dbReference type="Rhea" id="RHEA:20888"/>
        <dbReference type="ChEBI" id="CHEBI:11805"/>
        <dbReference type="ChEBI" id="CHEBI:15377"/>
        <dbReference type="ChEBI" id="CHEBI:15378"/>
        <dbReference type="ChEBI" id="CHEBI:57287"/>
        <dbReference type="ChEBI" id="CHEBI:57340"/>
        <dbReference type="EC" id="3.1.2.4"/>
    </reaction>
</comment>
<dbReference type="AlphaFoldDB" id="A0A1R3G320"/>
<gene>
    <name evidence="4" type="ORF">COLO4_37156</name>
</gene>
<dbReference type="InterPro" id="IPR045004">
    <property type="entry name" value="ECH_dom"/>
</dbReference>
<accession>A0A1R3G320</accession>
<dbReference type="STRING" id="93759.A0A1R3G320"/>
<comment type="pathway">
    <text evidence="2">Amino-acid degradation; L-valine degradation.</text>
</comment>
<comment type="function">
    <text evidence="2">Hydrolyzes 3-hydroxyisobutyryl-CoA (HIBYL-CoA), a saline catabolite. Has high activity toward isobutyryl-CoA. Could be an isobutyryl-CoA dehydrogenase that functions in valine catabolism.</text>
</comment>
<dbReference type="EC" id="3.1.2.4" evidence="2"/>
<sequence length="202" mass="22434">MQSFKTLVTRSNYNKHRGFEASSFTRNLCTVLSSTKNYDNSVLVEERVGSRTVILNRPQLLNALTTPMVVSFSPFSIPFQKRAFCSGGDVVKVYHLLNEGRVEECKEFFRTFYSFMHLLGTYSKPHVALLDGITMGGGAGISVHGSHRIATDKTVFGIPEVGIGFHPDAGASYYLSRLPAYLVDSFCHSGRGCFPYLGFLPR</sequence>